<comment type="caution">
    <text evidence="3">The sequence shown here is derived from an EMBL/GenBank/DDBJ whole genome shotgun (WGS) entry which is preliminary data.</text>
</comment>
<dbReference type="Pfam" id="PF22422">
    <property type="entry name" value="MGH1-like_GH"/>
    <property type="match status" value="1"/>
</dbReference>
<accession>A0A4R1K2B1</accession>
<dbReference type="InterPro" id="IPR008928">
    <property type="entry name" value="6-hairpin_glycosidase_sf"/>
</dbReference>
<dbReference type="Pfam" id="PF14742">
    <property type="entry name" value="GDE_N_bis"/>
    <property type="match status" value="1"/>
</dbReference>
<protein>
    <submittedName>
        <fullName evidence="3">Glycogen debranching enzyme</fullName>
    </submittedName>
</protein>
<sequence>MNEDSLSANAAPTTSAQYVLKAQDAFLVTNRLGDITGAADGLFIDDTRMLSCFRMRLSDTYPKLLSAGVDQENIYLTSHLTNPSQWVDLTGRHVDQGAVYLERRYLLLNSRLYVRLQINNFCTHTLRLAISFDFAADFKDMFEIRGQTRKVRGQALPTQTGPNAVHLHYLGLDEIQRTTVISFSENPHELTPDHAQFSIELAGKSDWEMFCEIGAQCEYPTKERFEHMSRLARNEMQGKLSRGAQIVCDGRLVQSWLDKARADLALLTSDLDTGPYPYAGIPWFSTPFGRDAIITALQTMWLNPNLARGVLNYLAQHQALETSDFHDSQPGKILHETRRGEMAQTREIPFIRYYGGVDTTPLFIVLAGEYYTRTADQAFITHIWPQLKAATHWIDQRISHNSLGLLDYQRGEQTGLANQGWKDSFDSISHADASLAEGPIALVEVQGYVFKAYKELAKLAEVLGDQSLNHHCQQKAEHIRHAVESYFWLPQLKSYALALDGQHRPCQVVASNMGHLLYCGLPNQERAKSVIQQLMQADMHSGWGIRTLSKSAARFNPMSYHNGSVWPHDVALCSAGMARFGEQQATNILWQEMFEAALYFQMRLPELFCGFSRTTGESPVAYPVACQPQSWASGAAFMLLQACLGLEIDAPHRLIRVNQPTLPESINTLQINQLIVQNKSIGLRFTRQNSQTLVHLTTGSDRAISLQVNYN</sequence>
<dbReference type="RefSeq" id="WP_131912634.1">
    <property type="nucleotide sequence ID" value="NZ_OU594967.1"/>
</dbReference>
<keyword evidence="4" id="KW-1185">Reference proteome</keyword>
<gene>
    <name evidence="3" type="ORF">EV690_1830</name>
</gene>
<evidence type="ECO:0000259" key="1">
    <source>
        <dbReference type="Pfam" id="PF14742"/>
    </source>
</evidence>
<dbReference type="Proteomes" id="UP000295565">
    <property type="component" value="Unassembled WGS sequence"/>
</dbReference>
<dbReference type="OrthoDB" id="9802524at2"/>
<feature type="domain" description="Putative glycogen debranching enzyme N-terminal" evidence="1">
    <location>
        <begin position="20"/>
        <end position="211"/>
    </location>
</feature>
<dbReference type="GO" id="GO:0005975">
    <property type="term" value="P:carbohydrate metabolic process"/>
    <property type="evidence" value="ECO:0007669"/>
    <property type="project" value="InterPro"/>
</dbReference>
<feature type="domain" description="Mannosylglycerate hydrolase MGH1-like glycoside hydrolase" evidence="2">
    <location>
        <begin position="291"/>
        <end position="594"/>
    </location>
</feature>
<organism evidence="3 4">
    <name type="scientific">Celerinatantimonas diazotrophica</name>
    <dbReference type="NCBI Taxonomy" id="412034"/>
    <lineage>
        <taxon>Bacteria</taxon>
        <taxon>Pseudomonadati</taxon>
        <taxon>Pseudomonadota</taxon>
        <taxon>Gammaproteobacteria</taxon>
        <taxon>Celerinatantimonadaceae</taxon>
        <taxon>Celerinatantimonas</taxon>
    </lineage>
</organism>
<dbReference type="InterPro" id="IPR032856">
    <property type="entry name" value="GDE_N_bis"/>
</dbReference>
<dbReference type="InterPro" id="IPR012341">
    <property type="entry name" value="6hp_glycosidase-like_sf"/>
</dbReference>
<proteinExistence type="predicted"/>
<dbReference type="Gene3D" id="1.50.10.10">
    <property type="match status" value="1"/>
</dbReference>
<evidence type="ECO:0000259" key="2">
    <source>
        <dbReference type="Pfam" id="PF22422"/>
    </source>
</evidence>
<evidence type="ECO:0000313" key="4">
    <source>
        <dbReference type="Proteomes" id="UP000295565"/>
    </source>
</evidence>
<dbReference type="AlphaFoldDB" id="A0A4R1K2B1"/>
<reference evidence="3 4" key="1">
    <citation type="submission" date="2019-03" db="EMBL/GenBank/DDBJ databases">
        <title>Genomic Encyclopedia of Type Strains, Phase IV (KMG-IV): sequencing the most valuable type-strain genomes for metagenomic binning, comparative biology and taxonomic classification.</title>
        <authorList>
            <person name="Goeker M."/>
        </authorList>
    </citation>
    <scope>NUCLEOTIDE SEQUENCE [LARGE SCALE GENOMIC DNA]</scope>
    <source>
        <strain evidence="3 4">DSM 18577</strain>
    </source>
</reference>
<dbReference type="InterPro" id="IPR054491">
    <property type="entry name" value="MGH1-like_GH"/>
</dbReference>
<name>A0A4R1K2B1_9GAMM</name>
<dbReference type="SUPFAM" id="SSF48208">
    <property type="entry name" value="Six-hairpin glycosidases"/>
    <property type="match status" value="1"/>
</dbReference>
<evidence type="ECO:0000313" key="3">
    <source>
        <dbReference type="EMBL" id="TCK58122.1"/>
    </source>
</evidence>
<dbReference type="EMBL" id="SMGD01000012">
    <property type="protein sequence ID" value="TCK58122.1"/>
    <property type="molecule type" value="Genomic_DNA"/>
</dbReference>